<protein>
    <submittedName>
        <fullName evidence="1">Uncharacterized protein</fullName>
    </submittedName>
</protein>
<dbReference type="Proteomes" id="UP001311915">
    <property type="component" value="Unassembled WGS sequence"/>
</dbReference>
<reference evidence="1 2" key="1">
    <citation type="submission" date="2023-10" db="EMBL/GenBank/DDBJ databases">
        <title>Genome-Wide Identification Analysis in wild type Solanum Pinnatisectum Reveals Some Genes Defensing Phytophthora Infestans.</title>
        <authorList>
            <person name="Sun C."/>
        </authorList>
    </citation>
    <scope>NUCLEOTIDE SEQUENCE [LARGE SCALE GENOMIC DNA]</scope>
    <source>
        <strain evidence="1">LQN</strain>
        <tissue evidence="1">Leaf</tissue>
    </source>
</reference>
<keyword evidence="2" id="KW-1185">Reference proteome</keyword>
<gene>
    <name evidence="1" type="ORF">R3W88_008476</name>
</gene>
<evidence type="ECO:0000313" key="1">
    <source>
        <dbReference type="EMBL" id="KAK4734215.1"/>
    </source>
</evidence>
<name>A0AAV9M863_9SOLN</name>
<proteinExistence type="predicted"/>
<sequence length="99" mass="11491">MKNYENQLTESTPFPEVNEVYIHHARRGKVCHHARDCRTPKHLAELFQESLKKKEKNPEANFISEKHTNITHLDVANFFAHPEGKIDHLIGAGYVVMKE</sequence>
<comment type="caution">
    <text evidence="1">The sequence shown here is derived from an EMBL/GenBank/DDBJ whole genome shotgun (WGS) entry which is preliminary data.</text>
</comment>
<dbReference type="AlphaFoldDB" id="A0AAV9M863"/>
<accession>A0AAV9M863</accession>
<organism evidence="1 2">
    <name type="scientific">Solanum pinnatisectum</name>
    <name type="common">tansyleaf nightshade</name>
    <dbReference type="NCBI Taxonomy" id="50273"/>
    <lineage>
        <taxon>Eukaryota</taxon>
        <taxon>Viridiplantae</taxon>
        <taxon>Streptophyta</taxon>
        <taxon>Embryophyta</taxon>
        <taxon>Tracheophyta</taxon>
        <taxon>Spermatophyta</taxon>
        <taxon>Magnoliopsida</taxon>
        <taxon>eudicotyledons</taxon>
        <taxon>Gunneridae</taxon>
        <taxon>Pentapetalae</taxon>
        <taxon>asterids</taxon>
        <taxon>lamiids</taxon>
        <taxon>Solanales</taxon>
        <taxon>Solanaceae</taxon>
        <taxon>Solanoideae</taxon>
        <taxon>Solaneae</taxon>
        <taxon>Solanum</taxon>
    </lineage>
</organism>
<dbReference type="EMBL" id="JAWPEI010000002">
    <property type="protein sequence ID" value="KAK4734215.1"/>
    <property type="molecule type" value="Genomic_DNA"/>
</dbReference>
<evidence type="ECO:0000313" key="2">
    <source>
        <dbReference type="Proteomes" id="UP001311915"/>
    </source>
</evidence>